<keyword evidence="3 5" id="KW-1133">Transmembrane helix</keyword>
<feature type="transmembrane region" description="Helical" evidence="5">
    <location>
        <begin position="241"/>
        <end position="263"/>
    </location>
</feature>
<dbReference type="PANTHER" id="PTHR11785:SF502">
    <property type="entry name" value="AMINO ACID TRANSPORTER"/>
    <property type="match status" value="1"/>
</dbReference>
<comment type="caution">
    <text evidence="6">The sequence shown here is derived from an EMBL/GenBank/DDBJ whole genome shotgun (WGS) entry which is preliminary data.</text>
</comment>
<gene>
    <name evidence="6" type="ORF">MSPICULIGERA_LOCUS15987</name>
</gene>
<dbReference type="Gene3D" id="1.20.1740.10">
    <property type="entry name" value="Amino acid/polyamine transporter I"/>
    <property type="match status" value="1"/>
</dbReference>
<dbReference type="Proteomes" id="UP001177023">
    <property type="component" value="Unassembled WGS sequence"/>
</dbReference>
<evidence type="ECO:0000256" key="3">
    <source>
        <dbReference type="ARBA" id="ARBA00022989"/>
    </source>
</evidence>
<feature type="transmembrane region" description="Helical" evidence="5">
    <location>
        <begin position="207"/>
        <end position="229"/>
    </location>
</feature>
<dbReference type="Pfam" id="PF13520">
    <property type="entry name" value="AA_permease_2"/>
    <property type="match status" value="1"/>
</dbReference>
<dbReference type="AlphaFoldDB" id="A0AA36D0I7"/>
<feature type="transmembrane region" description="Helical" evidence="5">
    <location>
        <begin position="314"/>
        <end position="332"/>
    </location>
</feature>
<keyword evidence="2 5" id="KW-0812">Transmembrane</keyword>
<organism evidence="6 7">
    <name type="scientific">Mesorhabditis spiculigera</name>
    <dbReference type="NCBI Taxonomy" id="96644"/>
    <lineage>
        <taxon>Eukaryota</taxon>
        <taxon>Metazoa</taxon>
        <taxon>Ecdysozoa</taxon>
        <taxon>Nematoda</taxon>
        <taxon>Chromadorea</taxon>
        <taxon>Rhabditida</taxon>
        <taxon>Rhabditina</taxon>
        <taxon>Rhabditomorpha</taxon>
        <taxon>Rhabditoidea</taxon>
        <taxon>Rhabditidae</taxon>
        <taxon>Mesorhabditinae</taxon>
        <taxon>Mesorhabditis</taxon>
    </lineage>
</organism>
<evidence type="ECO:0000256" key="1">
    <source>
        <dbReference type="ARBA" id="ARBA00004141"/>
    </source>
</evidence>
<feature type="transmembrane region" description="Helical" evidence="5">
    <location>
        <begin position="138"/>
        <end position="155"/>
    </location>
</feature>
<evidence type="ECO:0000256" key="4">
    <source>
        <dbReference type="ARBA" id="ARBA00023136"/>
    </source>
</evidence>
<reference evidence="6" key="1">
    <citation type="submission" date="2023-06" db="EMBL/GenBank/DDBJ databases">
        <authorList>
            <person name="Delattre M."/>
        </authorList>
    </citation>
    <scope>NUCLEOTIDE SEQUENCE</scope>
    <source>
        <strain evidence="6">AF72</strain>
    </source>
</reference>
<evidence type="ECO:0008006" key="8">
    <source>
        <dbReference type="Google" id="ProtNLM"/>
    </source>
</evidence>
<feature type="non-terminal residue" evidence="6">
    <location>
        <position position="501"/>
    </location>
</feature>
<dbReference type="GO" id="GO:0015179">
    <property type="term" value="F:L-amino acid transmembrane transporter activity"/>
    <property type="evidence" value="ECO:0007669"/>
    <property type="project" value="TreeGrafter"/>
</dbReference>
<keyword evidence="7" id="KW-1185">Reference proteome</keyword>
<evidence type="ECO:0000256" key="2">
    <source>
        <dbReference type="ARBA" id="ARBA00022692"/>
    </source>
</evidence>
<feature type="transmembrane region" description="Helical" evidence="5">
    <location>
        <begin position="81"/>
        <end position="104"/>
    </location>
</feature>
<feature type="transmembrane region" description="Helical" evidence="5">
    <location>
        <begin position="46"/>
        <end position="69"/>
    </location>
</feature>
<accession>A0AA36D0I7</accession>
<evidence type="ECO:0000313" key="6">
    <source>
        <dbReference type="EMBL" id="CAJ0577719.1"/>
    </source>
</evidence>
<dbReference type="EMBL" id="CATQJA010002651">
    <property type="protein sequence ID" value="CAJ0577719.1"/>
    <property type="molecule type" value="Genomic_DNA"/>
</dbReference>
<sequence length="501" mass="55047">MVEPDDGRSKDKMGLYQCTAYVIGNIIGSGIFITPGGVLAQTGSVGLSLLVWVGCGIISLLGAVCYIELGTSIPDPGCDFAYACFVGWDIIAFAFMLVSVLVTFPASAAVQAQTLGQYMIEGLSISIDPSWQSTASRSIGFLCLFVLSFANFYPISKIAARIQTVNTAAKVLSMLPIIGAGFYFLVFQGKTEYVSQPFAGSIWDPGMLGLAFYGGLWSYAGWEVLNYGTPEIDKPRRTMPLALFSGITIVTVIYAFINFAYFVVLPAKQIKTSNAVAADFAEVAFGSFRFLIPFMIVILLLGTKIPVDTGAIRMPLPLSLIFTVISIALVLVPFYQNPERGGVYLFHTHIHTYYTMLTHALTLCTTVLLLAVTNAENRRVQLIFPSAQEQGLNNEEKEYQRNPAKSAEKLDPRATWYIPGGQPTFPKLVYALKYGWREVSDEEHMKQLVKNEESEPLYWIVRALPCAAEPIEGAKVFTTENGQAYAYYGRPELVTLKGKKP</sequence>
<evidence type="ECO:0000313" key="7">
    <source>
        <dbReference type="Proteomes" id="UP001177023"/>
    </source>
</evidence>
<name>A0AA36D0I7_9BILA</name>
<comment type="subcellular location">
    <subcellularLocation>
        <location evidence="1">Membrane</location>
        <topology evidence="1">Multi-pass membrane protein</topology>
    </subcellularLocation>
</comment>
<dbReference type="PANTHER" id="PTHR11785">
    <property type="entry name" value="AMINO ACID TRANSPORTER"/>
    <property type="match status" value="1"/>
</dbReference>
<protein>
    <recommendedName>
        <fullName evidence="8">Amino acid transporter</fullName>
    </recommendedName>
</protein>
<dbReference type="GO" id="GO:0016020">
    <property type="term" value="C:membrane"/>
    <property type="evidence" value="ECO:0007669"/>
    <property type="project" value="UniProtKB-SubCell"/>
</dbReference>
<feature type="transmembrane region" description="Helical" evidence="5">
    <location>
        <begin position="20"/>
        <end position="40"/>
    </location>
</feature>
<feature type="transmembrane region" description="Helical" evidence="5">
    <location>
        <begin position="352"/>
        <end position="372"/>
    </location>
</feature>
<feature type="transmembrane region" description="Helical" evidence="5">
    <location>
        <begin position="167"/>
        <end position="187"/>
    </location>
</feature>
<dbReference type="InterPro" id="IPR050598">
    <property type="entry name" value="AminoAcid_Transporter"/>
</dbReference>
<feature type="transmembrane region" description="Helical" evidence="5">
    <location>
        <begin position="283"/>
        <end position="302"/>
    </location>
</feature>
<dbReference type="InterPro" id="IPR002293">
    <property type="entry name" value="AA/rel_permease1"/>
</dbReference>
<keyword evidence="4 5" id="KW-0472">Membrane</keyword>
<evidence type="ECO:0000256" key="5">
    <source>
        <dbReference type="SAM" id="Phobius"/>
    </source>
</evidence>
<proteinExistence type="predicted"/>